<evidence type="ECO:0008006" key="4">
    <source>
        <dbReference type="Google" id="ProtNLM"/>
    </source>
</evidence>
<keyword evidence="1" id="KW-0732">Signal</keyword>
<evidence type="ECO:0000256" key="1">
    <source>
        <dbReference type="SAM" id="SignalP"/>
    </source>
</evidence>
<name>A0ABV5IBF9_9ACTN</name>
<feature type="chain" id="PRO_5046515532" description="Secreted protein" evidence="1">
    <location>
        <begin position="21"/>
        <end position="144"/>
    </location>
</feature>
<reference evidence="2 3" key="1">
    <citation type="submission" date="2024-09" db="EMBL/GenBank/DDBJ databases">
        <authorList>
            <person name="Sun Q."/>
            <person name="Mori K."/>
        </authorList>
    </citation>
    <scope>NUCLEOTIDE SEQUENCE [LARGE SCALE GENOMIC DNA]</scope>
    <source>
        <strain evidence="2 3">CCM 3426</strain>
    </source>
</reference>
<accession>A0ABV5IBF9</accession>
<feature type="signal peptide" evidence="1">
    <location>
        <begin position="1"/>
        <end position="20"/>
    </location>
</feature>
<evidence type="ECO:0000313" key="3">
    <source>
        <dbReference type="Proteomes" id="UP001589647"/>
    </source>
</evidence>
<evidence type="ECO:0000313" key="2">
    <source>
        <dbReference type="EMBL" id="MFB9201400.1"/>
    </source>
</evidence>
<keyword evidence="3" id="KW-1185">Reference proteome</keyword>
<dbReference type="Proteomes" id="UP001589647">
    <property type="component" value="Unassembled WGS sequence"/>
</dbReference>
<organism evidence="2 3">
    <name type="scientific">Nonomuraea spiralis</name>
    <dbReference type="NCBI Taxonomy" id="46182"/>
    <lineage>
        <taxon>Bacteria</taxon>
        <taxon>Bacillati</taxon>
        <taxon>Actinomycetota</taxon>
        <taxon>Actinomycetes</taxon>
        <taxon>Streptosporangiales</taxon>
        <taxon>Streptosporangiaceae</taxon>
        <taxon>Nonomuraea</taxon>
    </lineage>
</organism>
<proteinExistence type="predicted"/>
<comment type="caution">
    <text evidence="2">The sequence shown here is derived from an EMBL/GenBank/DDBJ whole genome shotgun (WGS) entry which is preliminary data.</text>
</comment>
<dbReference type="RefSeq" id="WP_189650032.1">
    <property type="nucleotide sequence ID" value="NZ_BMRC01000012.1"/>
</dbReference>
<protein>
    <recommendedName>
        <fullName evidence="4">Secreted protein</fullName>
    </recommendedName>
</protein>
<dbReference type="EMBL" id="JBHMEI010000004">
    <property type="protein sequence ID" value="MFB9201400.1"/>
    <property type="molecule type" value="Genomic_DNA"/>
</dbReference>
<gene>
    <name evidence="2" type="ORF">ACFFV7_09380</name>
</gene>
<sequence>MNLRHTLAAGAVLAASLALATPAEARQASASCWGGPTVTDYKGRTFSTSTCPTWIQTSVLDQASLPGAETTGVLFPGDNWMVCQRKSGENPQYGGGRNNYWLYTQGDTSRIHGGWGWIPATSVSYGGDYQAIPGVRICPADFYG</sequence>